<name>A0A6N2AZB3_SOLCI</name>
<evidence type="ECO:0000313" key="1">
    <source>
        <dbReference type="EMBL" id="TMW87895.1"/>
    </source>
</evidence>
<dbReference type="EMBL" id="RXGB01005426">
    <property type="protein sequence ID" value="TMW87895.1"/>
    <property type="molecule type" value="Genomic_DNA"/>
</dbReference>
<reference evidence="1" key="1">
    <citation type="submission" date="2019-05" db="EMBL/GenBank/DDBJ databases">
        <title>The de novo reference genome and transcriptome assemblies of the wild tomato species Solanum chilense.</title>
        <authorList>
            <person name="Stam R."/>
            <person name="Nosenko T."/>
            <person name="Hoerger A.C."/>
            <person name="Stephan W."/>
            <person name="Seidel M.A."/>
            <person name="Kuhn J.M.M."/>
            <person name="Haberer G."/>
            <person name="Tellier A."/>
        </authorList>
    </citation>
    <scope>NUCLEOTIDE SEQUENCE</scope>
    <source>
        <tissue evidence="1">Mature leaves</tissue>
    </source>
</reference>
<accession>A0A6N2AZB3</accession>
<gene>
    <name evidence="1" type="ORF">EJD97_019307</name>
</gene>
<proteinExistence type="predicted"/>
<sequence length="68" mass="7350">MAMTPAKMGAAVKNGDDAMTPSISPASTRSSTLFRPIFIAIHAEKSKMLYWVLQLDSNGFYDAGLVVK</sequence>
<protein>
    <submittedName>
        <fullName evidence="1">Uncharacterized protein</fullName>
    </submittedName>
</protein>
<dbReference type="AlphaFoldDB" id="A0A6N2AZB3"/>
<organism evidence="1">
    <name type="scientific">Solanum chilense</name>
    <name type="common">Tomato</name>
    <name type="synonym">Lycopersicon chilense</name>
    <dbReference type="NCBI Taxonomy" id="4083"/>
    <lineage>
        <taxon>Eukaryota</taxon>
        <taxon>Viridiplantae</taxon>
        <taxon>Streptophyta</taxon>
        <taxon>Embryophyta</taxon>
        <taxon>Tracheophyta</taxon>
        <taxon>Spermatophyta</taxon>
        <taxon>Magnoliopsida</taxon>
        <taxon>eudicotyledons</taxon>
        <taxon>Gunneridae</taxon>
        <taxon>Pentapetalae</taxon>
        <taxon>asterids</taxon>
        <taxon>lamiids</taxon>
        <taxon>Solanales</taxon>
        <taxon>Solanaceae</taxon>
        <taxon>Solanoideae</taxon>
        <taxon>Solaneae</taxon>
        <taxon>Solanum</taxon>
        <taxon>Solanum subgen. Lycopersicon</taxon>
    </lineage>
</organism>
<comment type="caution">
    <text evidence="1">The sequence shown here is derived from an EMBL/GenBank/DDBJ whole genome shotgun (WGS) entry which is preliminary data.</text>
</comment>